<organism evidence="6 7">
    <name type="scientific">Cyclobacterium lianum</name>
    <dbReference type="NCBI Taxonomy" id="388280"/>
    <lineage>
        <taxon>Bacteria</taxon>
        <taxon>Pseudomonadati</taxon>
        <taxon>Bacteroidota</taxon>
        <taxon>Cytophagia</taxon>
        <taxon>Cytophagales</taxon>
        <taxon>Cyclobacteriaceae</taxon>
        <taxon>Cyclobacterium</taxon>
    </lineage>
</organism>
<evidence type="ECO:0000256" key="1">
    <source>
        <dbReference type="ARBA" id="ARBA00004141"/>
    </source>
</evidence>
<dbReference type="GO" id="GO:0016020">
    <property type="term" value="C:membrane"/>
    <property type="evidence" value="ECO:0007669"/>
    <property type="project" value="UniProtKB-SubCell"/>
</dbReference>
<dbReference type="Pfam" id="PF07681">
    <property type="entry name" value="DoxX"/>
    <property type="match status" value="1"/>
</dbReference>
<proteinExistence type="predicted"/>
<keyword evidence="3 5" id="KW-1133">Transmembrane helix</keyword>
<feature type="transmembrane region" description="Helical" evidence="5">
    <location>
        <begin position="5"/>
        <end position="28"/>
    </location>
</feature>
<keyword evidence="4 5" id="KW-0472">Membrane</keyword>
<name>A0A1M7PYW5_9BACT</name>
<dbReference type="RefSeq" id="WP_073096080.1">
    <property type="nucleotide sequence ID" value="NZ_FRCY01000012.1"/>
</dbReference>
<evidence type="ECO:0000256" key="2">
    <source>
        <dbReference type="ARBA" id="ARBA00022692"/>
    </source>
</evidence>
<feature type="transmembrane region" description="Helical" evidence="5">
    <location>
        <begin position="48"/>
        <end position="68"/>
    </location>
</feature>
<feature type="transmembrane region" description="Helical" evidence="5">
    <location>
        <begin position="75"/>
        <end position="93"/>
    </location>
</feature>
<evidence type="ECO:0000313" key="6">
    <source>
        <dbReference type="EMBL" id="SHN22896.1"/>
    </source>
</evidence>
<dbReference type="OrthoDB" id="8161897at2"/>
<dbReference type="Proteomes" id="UP000184513">
    <property type="component" value="Unassembled WGS sequence"/>
</dbReference>
<comment type="subcellular location">
    <subcellularLocation>
        <location evidence="1">Membrane</location>
        <topology evidence="1">Multi-pass membrane protein</topology>
    </subcellularLocation>
</comment>
<evidence type="ECO:0000256" key="5">
    <source>
        <dbReference type="SAM" id="Phobius"/>
    </source>
</evidence>
<keyword evidence="7" id="KW-1185">Reference proteome</keyword>
<evidence type="ECO:0000256" key="4">
    <source>
        <dbReference type="ARBA" id="ARBA00023136"/>
    </source>
</evidence>
<sequence length="125" mass="13913">MKHKILTIVSLIFGLLFINAGLNKFFYYMPVPDDLPENILKTMDAFNMIGWINPLVAVIEILGGLLFIPAKTRALGAMVIFPVMVGIIIHHLVVAPAGLALPIVLFAILVWVIVENRKKYFPMIA</sequence>
<gene>
    <name evidence="6" type="ORF">SAMN04488057_11228</name>
</gene>
<reference evidence="6 7" key="1">
    <citation type="submission" date="2016-11" db="EMBL/GenBank/DDBJ databases">
        <authorList>
            <person name="Jaros S."/>
            <person name="Januszkiewicz K."/>
            <person name="Wedrychowicz H."/>
        </authorList>
    </citation>
    <scope>NUCLEOTIDE SEQUENCE [LARGE SCALE GENOMIC DNA]</scope>
    <source>
        <strain evidence="6 7">CGMCC 1.6102</strain>
    </source>
</reference>
<dbReference type="AlphaFoldDB" id="A0A1M7PYW5"/>
<accession>A0A1M7PYW5</accession>
<feature type="transmembrane region" description="Helical" evidence="5">
    <location>
        <begin position="99"/>
        <end position="114"/>
    </location>
</feature>
<evidence type="ECO:0000313" key="7">
    <source>
        <dbReference type="Proteomes" id="UP000184513"/>
    </source>
</evidence>
<dbReference type="STRING" id="388280.SAMN04488057_11228"/>
<dbReference type="EMBL" id="FRCY01000012">
    <property type="protein sequence ID" value="SHN22896.1"/>
    <property type="molecule type" value="Genomic_DNA"/>
</dbReference>
<keyword evidence="2 5" id="KW-0812">Transmembrane</keyword>
<dbReference type="InterPro" id="IPR032808">
    <property type="entry name" value="DoxX"/>
</dbReference>
<protein>
    <submittedName>
        <fullName evidence="6">DoxX-like family protein</fullName>
    </submittedName>
</protein>
<evidence type="ECO:0000256" key="3">
    <source>
        <dbReference type="ARBA" id="ARBA00022989"/>
    </source>
</evidence>